<feature type="domain" description="Helicase-associated" evidence="2">
    <location>
        <begin position="87"/>
        <end position="146"/>
    </location>
</feature>
<feature type="compositionally biased region" description="Low complexity" evidence="1">
    <location>
        <begin position="227"/>
        <end position="237"/>
    </location>
</feature>
<gene>
    <name evidence="3" type="ORF">GCM10010260_58420</name>
</gene>
<dbReference type="EMBL" id="BMTD01000015">
    <property type="protein sequence ID" value="GGV12118.1"/>
    <property type="molecule type" value="Genomic_DNA"/>
</dbReference>
<dbReference type="AlphaFoldDB" id="A0A918MEA4"/>
<feature type="compositionally biased region" description="Basic and acidic residues" evidence="1">
    <location>
        <begin position="271"/>
        <end position="284"/>
    </location>
</feature>
<organism evidence="3 4">
    <name type="scientific">Streptomyces filipinensis</name>
    <dbReference type="NCBI Taxonomy" id="66887"/>
    <lineage>
        <taxon>Bacteria</taxon>
        <taxon>Bacillati</taxon>
        <taxon>Actinomycetota</taxon>
        <taxon>Actinomycetes</taxon>
        <taxon>Kitasatosporales</taxon>
        <taxon>Streptomycetaceae</taxon>
        <taxon>Streptomyces</taxon>
    </lineage>
</organism>
<dbReference type="Pfam" id="PF03457">
    <property type="entry name" value="HA"/>
    <property type="match status" value="2"/>
</dbReference>
<reference evidence="3" key="2">
    <citation type="submission" date="2020-09" db="EMBL/GenBank/DDBJ databases">
        <authorList>
            <person name="Sun Q."/>
            <person name="Ohkuma M."/>
        </authorList>
    </citation>
    <scope>NUCLEOTIDE SEQUENCE</scope>
    <source>
        <strain evidence="3">JCM 4369</strain>
    </source>
</reference>
<name>A0A918MEA4_9ACTN</name>
<dbReference type="Gene3D" id="6.10.140.530">
    <property type="match status" value="1"/>
</dbReference>
<protein>
    <recommendedName>
        <fullName evidence="2">Helicase-associated domain-containing protein</fullName>
    </recommendedName>
</protein>
<accession>A0A918MEA4</accession>
<feature type="compositionally biased region" description="Basic residues" evidence="1">
    <location>
        <begin position="261"/>
        <end position="270"/>
    </location>
</feature>
<dbReference type="PANTHER" id="PTHR33418">
    <property type="entry name" value="HELICASE-ASSOCIATED"/>
    <property type="match status" value="1"/>
</dbReference>
<reference evidence="3" key="1">
    <citation type="journal article" date="2014" name="Int. J. Syst. Evol. Microbiol.">
        <title>Complete genome sequence of Corynebacterium casei LMG S-19264T (=DSM 44701T), isolated from a smear-ripened cheese.</title>
        <authorList>
            <consortium name="US DOE Joint Genome Institute (JGI-PGF)"/>
            <person name="Walter F."/>
            <person name="Albersmeier A."/>
            <person name="Kalinowski J."/>
            <person name="Ruckert C."/>
        </authorList>
    </citation>
    <scope>NUCLEOTIDE SEQUENCE</scope>
    <source>
        <strain evidence="3">JCM 4369</strain>
    </source>
</reference>
<evidence type="ECO:0000256" key="1">
    <source>
        <dbReference type="SAM" id="MobiDB-lite"/>
    </source>
</evidence>
<keyword evidence="4" id="KW-1185">Reference proteome</keyword>
<evidence type="ECO:0000313" key="3">
    <source>
        <dbReference type="EMBL" id="GGV12118.1"/>
    </source>
</evidence>
<proteinExistence type="predicted"/>
<dbReference type="Proteomes" id="UP000618795">
    <property type="component" value="Unassembled WGS sequence"/>
</dbReference>
<feature type="region of interest" description="Disordered" evidence="1">
    <location>
        <begin position="222"/>
        <end position="284"/>
    </location>
</feature>
<feature type="domain" description="Helicase-associated" evidence="2">
    <location>
        <begin position="288"/>
        <end position="350"/>
    </location>
</feature>
<evidence type="ECO:0000259" key="2">
    <source>
        <dbReference type="Pfam" id="PF03457"/>
    </source>
</evidence>
<comment type="caution">
    <text evidence="3">The sequence shown here is derived from an EMBL/GenBank/DDBJ whole genome shotgun (WGS) entry which is preliminary data.</text>
</comment>
<dbReference type="PANTHER" id="PTHR33418:SF1">
    <property type="entry name" value="HELICASE-ASSOCIATED DOMAIN-CONTAINING PROTEIN"/>
    <property type="match status" value="1"/>
</dbReference>
<evidence type="ECO:0000313" key="4">
    <source>
        <dbReference type="Proteomes" id="UP000618795"/>
    </source>
</evidence>
<dbReference type="InterPro" id="IPR005114">
    <property type="entry name" value="Helicase_assoc"/>
</dbReference>
<sequence>MVERALEPLWRRTWHQAHDHAEAHGPLQPGSGFPATSYSLGEWLYLQCTRYPALHPEQQRPLTEIGIDAAAAAAARPRRRNLKAGAEEALAHARSYTAEHGHLAQVSAATVHHGYPLGRWLAGQRSQQQRKVLSPERQQALNAIGPWWCPPWNLLWQRSHHRARDAAAGRGLQAENGFNALEDSGAADWLWHQCTTYDELSEEQRQLLTNIGITTAVARTAREHARTASQTPAAATAPDVEGKTSHARRATEPATPTDPRRARRAAKPKRPREPRNRLGHRSDLRPGFETALAYARAWHAEHGHLAAPRDTRHDEYPLGWRLFSQRNRAKDRARRGLPPSPHLAELAAIGLWWNPP</sequence>
<dbReference type="RefSeq" id="WP_191876490.1">
    <property type="nucleotide sequence ID" value="NZ_BMTD01000015.1"/>
</dbReference>